<comment type="caution">
    <text evidence="2">The sequence shown here is derived from an EMBL/GenBank/DDBJ whole genome shotgun (WGS) entry which is preliminary data.</text>
</comment>
<evidence type="ECO:0000313" key="3">
    <source>
        <dbReference type="Proteomes" id="UP000654075"/>
    </source>
</evidence>
<evidence type="ECO:0000256" key="1">
    <source>
        <dbReference type="SAM" id="MobiDB-lite"/>
    </source>
</evidence>
<dbReference type="Proteomes" id="UP000654075">
    <property type="component" value="Unassembled WGS sequence"/>
</dbReference>
<protein>
    <submittedName>
        <fullName evidence="2">Uncharacterized protein</fullName>
    </submittedName>
</protein>
<evidence type="ECO:0000313" key="2">
    <source>
        <dbReference type="EMBL" id="CAE8637916.1"/>
    </source>
</evidence>
<proteinExistence type="predicted"/>
<dbReference type="OrthoDB" id="433071at2759"/>
<keyword evidence="3" id="KW-1185">Reference proteome</keyword>
<feature type="region of interest" description="Disordered" evidence="1">
    <location>
        <begin position="97"/>
        <end position="137"/>
    </location>
</feature>
<gene>
    <name evidence="2" type="ORF">PGLA1383_LOCUS53216</name>
</gene>
<reference evidence="2" key="1">
    <citation type="submission" date="2021-02" db="EMBL/GenBank/DDBJ databases">
        <authorList>
            <person name="Dougan E. K."/>
            <person name="Rhodes N."/>
            <person name="Thang M."/>
            <person name="Chan C."/>
        </authorList>
    </citation>
    <scope>NUCLEOTIDE SEQUENCE</scope>
</reference>
<feature type="region of interest" description="Disordered" evidence="1">
    <location>
        <begin position="187"/>
        <end position="207"/>
    </location>
</feature>
<feature type="compositionally biased region" description="Pro residues" evidence="1">
    <location>
        <begin position="192"/>
        <end position="205"/>
    </location>
</feature>
<feature type="compositionally biased region" description="Low complexity" evidence="1">
    <location>
        <begin position="97"/>
        <end position="113"/>
    </location>
</feature>
<feature type="compositionally biased region" description="Basic residues" evidence="1">
    <location>
        <begin position="1"/>
        <end position="14"/>
    </location>
</feature>
<organism evidence="2 3">
    <name type="scientific">Polarella glacialis</name>
    <name type="common">Dinoflagellate</name>
    <dbReference type="NCBI Taxonomy" id="89957"/>
    <lineage>
        <taxon>Eukaryota</taxon>
        <taxon>Sar</taxon>
        <taxon>Alveolata</taxon>
        <taxon>Dinophyceae</taxon>
        <taxon>Suessiales</taxon>
        <taxon>Suessiaceae</taxon>
        <taxon>Polarella</taxon>
    </lineage>
</organism>
<dbReference type="AlphaFoldDB" id="A0A813HIN4"/>
<feature type="non-terminal residue" evidence="2">
    <location>
        <position position="607"/>
    </location>
</feature>
<dbReference type="EMBL" id="CAJNNV010031805">
    <property type="protein sequence ID" value="CAE8637916.1"/>
    <property type="molecule type" value="Genomic_DNA"/>
</dbReference>
<feature type="region of interest" description="Disordered" evidence="1">
    <location>
        <begin position="1"/>
        <end position="20"/>
    </location>
</feature>
<accession>A0A813HIN4</accession>
<name>A0A813HIN4_POLGL</name>
<sequence>KRVKAGAKKTRKQLQGKASASGRVIKAQVKGKLLTLSLARHVSFDAANPKKAGTVCFKRYARYHKAPTLGEALLKGASSGDLKWDLAKGYARLPGRSAAAAGRGSSSSSSTATQRKAVKPVGRPLKPASKALSSGKVKAANKVKGKFTGTKSVGKVKGKFTGKKLLRKDGLIRMDRKFTDLHAWEQRRKQEQPPPGGWPKPPSHWPPGVRVDVGRPVEWLPADWGQGIKTTCASKLQCFVSPDGKAYYHRHVVEQVCGKPCVGSRNPVKDLDPETAELYKQRILVFATAKAKASIAQGQLFSKAVPKFDKDSKLFANLSAAERAHIPSSASELHFAVISARRANDEQGLRNIVSVETQLRLGGATPVWYVDEPSLASYRGLGLTAKVGGKLVPARNLALSDAQKMGKPCVQVSDDIQRWNYYVGEDLRKGDAKVDLAAGNEAAKSADRLRANPVSAARFLVAKLRGEAASSSGGSPKLAGVFPLGNLGQAFLSSSVSREHFILGDFFVADNSPCRFDARMTLKEDYDFTCAHLQKHGSVIRCNRLFVSAVHETNAGGAVSERDDSGHKERANIKILQEKWPGVFSINGNRGDTQVIMSWKRRKSSNE</sequence>